<evidence type="ECO:0000256" key="1">
    <source>
        <dbReference type="SAM" id="Coils"/>
    </source>
</evidence>
<sequence>MRYADEITLARKAVLTVEGKTLKADLKGSGMSFNDFWEEADFTVIEDAYRRASRVISPDLSRTYAEHLADKKEADSVEEALIEAHADIAALGLVPDVKTYLDDEASKLAKSWLSKYRVQVKSLSDERQEAYRQIKEMSADPEDIDLAKPKSWMEATTIREQDGNETHLPTYDRHLLCGDNGEFPAEMNTWEIEVLKAEMARTGFQAWYRNPSRSSQDSLGIAYAVNSRVMIMRPDFIFFSNQFDGSIAADIVDPHGPQLADALPKLRGLAQYAEDHATVYRRVEAIAKIGEKLRALDLTREDVRRAVRATEDAKSLYDSEFAADY</sequence>
<reference evidence="2" key="1">
    <citation type="submission" date="2020-06" db="EMBL/GenBank/DDBJ databases">
        <title>Whole Genome Sequence of Bradyrhizobium sp. Strain 66S1MB.</title>
        <authorList>
            <person name="Bromfield E."/>
            <person name="Cloutier S."/>
        </authorList>
    </citation>
    <scope>NUCLEOTIDE SEQUENCE</scope>
    <source>
        <strain evidence="2">66S1MB</strain>
    </source>
</reference>
<proteinExistence type="predicted"/>
<feature type="coiled-coil region" evidence="1">
    <location>
        <begin position="113"/>
        <end position="140"/>
    </location>
</feature>
<accession>A0A973WHG0</accession>
<gene>
    <name evidence="2" type="ORF">HU230_01925</name>
</gene>
<keyword evidence="1" id="KW-0175">Coiled coil</keyword>
<organism evidence="2">
    <name type="scientific">Bradyrhizobium quebecense</name>
    <dbReference type="NCBI Taxonomy" id="2748629"/>
    <lineage>
        <taxon>Bacteria</taxon>
        <taxon>Pseudomonadati</taxon>
        <taxon>Pseudomonadota</taxon>
        <taxon>Alphaproteobacteria</taxon>
        <taxon>Hyphomicrobiales</taxon>
        <taxon>Nitrobacteraceae</taxon>
        <taxon>Bradyrhizobium</taxon>
    </lineage>
</organism>
<dbReference type="AlphaFoldDB" id="A0A973WHG0"/>
<protein>
    <submittedName>
        <fullName evidence="2">Uncharacterized protein</fullName>
    </submittedName>
</protein>
<dbReference type="RefSeq" id="WP_176528764.1">
    <property type="nucleotide sequence ID" value="NZ_CP088022.1"/>
</dbReference>
<comment type="caution">
    <text evidence="2">The sequence shown here is derived from an EMBL/GenBank/DDBJ whole genome shotgun (WGS) entry which is preliminary data.</text>
</comment>
<dbReference type="EMBL" id="JABWSX010000001">
    <property type="protein sequence ID" value="NVL04524.1"/>
    <property type="molecule type" value="Genomic_DNA"/>
</dbReference>
<name>A0A973WHG0_9BRAD</name>
<evidence type="ECO:0000313" key="2">
    <source>
        <dbReference type="EMBL" id="NVL04524.1"/>
    </source>
</evidence>